<evidence type="ECO:0000313" key="1">
    <source>
        <dbReference type="EMBL" id="KAF2280346.1"/>
    </source>
</evidence>
<dbReference type="PROSITE" id="PS51257">
    <property type="entry name" value="PROKAR_LIPOPROTEIN"/>
    <property type="match status" value="1"/>
</dbReference>
<accession>A0A6A6JX88</accession>
<dbReference type="Proteomes" id="UP000800097">
    <property type="component" value="Unassembled WGS sequence"/>
</dbReference>
<dbReference type="AlphaFoldDB" id="A0A6A6JX88"/>
<reference evidence="1" key="1">
    <citation type="journal article" date="2020" name="Stud. Mycol.">
        <title>101 Dothideomycetes genomes: a test case for predicting lifestyles and emergence of pathogens.</title>
        <authorList>
            <person name="Haridas S."/>
            <person name="Albert R."/>
            <person name="Binder M."/>
            <person name="Bloem J."/>
            <person name="Labutti K."/>
            <person name="Salamov A."/>
            <person name="Andreopoulos B."/>
            <person name="Baker S."/>
            <person name="Barry K."/>
            <person name="Bills G."/>
            <person name="Bluhm B."/>
            <person name="Cannon C."/>
            <person name="Castanera R."/>
            <person name="Culley D."/>
            <person name="Daum C."/>
            <person name="Ezra D."/>
            <person name="Gonzalez J."/>
            <person name="Henrissat B."/>
            <person name="Kuo A."/>
            <person name="Liang C."/>
            <person name="Lipzen A."/>
            <person name="Lutzoni F."/>
            <person name="Magnuson J."/>
            <person name="Mondo S."/>
            <person name="Nolan M."/>
            <person name="Ohm R."/>
            <person name="Pangilinan J."/>
            <person name="Park H.-J."/>
            <person name="Ramirez L."/>
            <person name="Alfaro M."/>
            <person name="Sun H."/>
            <person name="Tritt A."/>
            <person name="Yoshinaga Y."/>
            <person name="Zwiers L.-H."/>
            <person name="Turgeon B."/>
            <person name="Goodwin S."/>
            <person name="Spatafora J."/>
            <person name="Crous P."/>
            <person name="Grigoriev I."/>
        </authorList>
    </citation>
    <scope>NUCLEOTIDE SEQUENCE</scope>
    <source>
        <strain evidence="1">CBS 379.55</strain>
    </source>
</reference>
<evidence type="ECO:0000313" key="2">
    <source>
        <dbReference type="Proteomes" id="UP000800097"/>
    </source>
</evidence>
<gene>
    <name evidence="1" type="ORF">EI97DRAFT_120710</name>
</gene>
<protein>
    <submittedName>
        <fullName evidence="1">Uncharacterized protein</fullName>
    </submittedName>
</protein>
<name>A0A6A6JX88_WESOR</name>
<sequence length="91" mass="9841">MPKDRLEHASTASISSCACVQCMGRVPESHTANCFAVSLMTIPKRSLVLSACLNICQPGLYRLACPRANSMQGYHHIPLALHVPPIPSLNL</sequence>
<dbReference type="RefSeq" id="XP_033657884.1">
    <property type="nucleotide sequence ID" value="XM_033793032.1"/>
</dbReference>
<dbReference type="EMBL" id="ML986485">
    <property type="protein sequence ID" value="KAF2280346.1"/>
    <property type="molecule type" value="Genomic_DNA"/>
</dbReference>
<keyword evidence="2" id="KW-1185">Reference proteome</keyword>
<proteinExistence type="predicted"/>
<organism evidence="1 2">
    <name type="scientific">Westerdykella ornata</name>
    <dbReference type="NCBI Taxonomy" id="318751"/>
    <lineage>
        <taxon>Eukaryota</taxon>
        <taxon>Fungi</taxon>
        <taxon>Dikarya</taxon>
        <taxon>Ascomycota</taxon>
        <taxon>Pezizomycotina</taxon>
        <taxon>Dothideomycetes</taxon>
        <taxon>Pleosporomycetidae</taxon>
        <taxon>Pleosporales</taxon>
        <taxon>Sporormiaceae</taxon>
        <taxon>Westerdykella</taxon>
    </lineage>
</organism>
<dbReference type="GeneID" id="54546207"/>